<feature type="transmembrane region" description="Helical" evidence="6">
    <location>
        <begin position="757"/>
        <end position="783"/>
    </location>
</feature>
<evidence type="ECO:0000313" key="7">
    <source>
        <dbReference type="EMBL" id="NUZ07980.1"/>
    </source>
</evidence>
<feature type="transmembrane region" description="Helical" evidence="6">
    <location>
        <begin position="373"/>
        <end position="391"/>
    </location>
</feature>
<feature type="transmembrane region" description="Helical" evidence="6">
    <location>
        <begin position="20"/>
        <end position="39"/>
    </location>
</feature>
<dbReference type="GO" id="GO:0008360">
    <property type="term" value="P:regulation of cell shape"/>
    <property type="evidence" value="ECO:0007669"/>
    <property type="project" value="UniProtKB-KW"/>
</dbReference>
<feature type="transmembrane region" description="Helical" evidence="6">
    <location>
        <begin position="701"/>
        <end position="726"/>
    </location>
</feature>
<feature type="transmembrane region" description="Helical" evidence="6">
    <location>
        <begin position="789"/>
        <end position="812"/>
    </location>
</feature>
<dbReference type="AlphaFoldDB" id="A0A7Y6NRI4"/>
<keyword evidence="3" id="KW-0133">Cell shape</keyword>
<feature type="transmembrane region" description="Helical" evidence="6">
    <location>
        <begin position="583"/>
        <end position="602"/>
    </location>
</feature>
<comment type="caution">
    <text evidence="7">The sequence shown here is derived from an EMBL/GenBank/DDBJ whole genome shotgun (WGS) entry which is preliminary data.</text>
</comment>
<keyword evidence="2 6" id="KW-0812">Transmembrane</keyword>
<keyword evidence="4 6" id="KW-1133">Transmembrane helix</keyword>
<feature type="transmembrane region" description="Helical" evidence="6">
    <location>
        <begin position="449"/>
        <end position="468"/>
    </location>
</feature>
<keyword evidence="5 6" id="KW-0472">Membrane</keyword>
<dbReference type="GO" id="GO:0051301">
    <property type="term" value="P:cell division"/>
    <property type="evidence" value="ECO:0007669"/>
    <property type="project" value="InterPro"/>
</dbReference>
<organism evidence="7 8">
    <name type="scientific">Piscinibacter koreensis</name>
    <dbReference type="NCBI Taxonomy" id="2742824"/>
    <lineage>
        <taxon>Bacteria</taxon>
        <taxon>Pseudomonadati</taxon>
        <taxon>Pseudomonadota</taxon>
        <taxon>Betaproteobacteria</taxon>
        <taxon>Burkholderiales</taxon>
        <taxon>Sphaerotilaceae</taxon>
        <taxon>Piscinibacter</taxon>
    </lineage>
</organism>
<evidence type="ECO:0000256" key="6">
    <source>
        <dbReference type="SAM" id="Phobius"/>
    </source>
</evidence>
<dbReference type="RefSeq" id="WP_176070817.1">
    <property type="nucleotide sequence ID" value="NZ_JABWMJ010000010.1"/>
</dbReference>
<dbReference type="EMBL" id="JABWMJ010000010">
    <property type="protein sequence ID" value="NUZ07980.1"/>
    <property type="molecule type" value="Genomic_DNA"/>
</dbReference>
<dbReference type="Pfam" id="PF01098">
    <property type="entry name" value="FTSW_RODA_SPOVE"/>
    <property type="match status" value="1"/>
</dbReference>
<feature type="transmembrane region" description="Helical" evidence="6">
    <location>
        <begin position="412"/>
        <end position="429"/>
    </location>
</feature>
<dbReference type="Proteomes" id="UP000529637">
    <property type="component" value="Unassembled WGS sequence"/>
</dbReference>
<feature type="transmembrane region" description="Helical" evidence="6">
    <location>
        <begin position="526"/>
        <end position="544"/>
    </location>
</feature>
<accession>A0A7Y6NRI4</accession>
<proteinExistence type="predicted"/>
<evidence type="ECO:0000313" key="8">
    <source>
        <dbReference type="Proteomes" id="UP000529637"/>
    </source>
</evidence>
<feature type="transmembrane region" description="Helical" evidence="6">
    <location>
        <begin position="327"/>
        <end position="347"/>
    </location>
</feature>
<feature type="transmembrane region" description="Helical" evidence="6">
    <location>
        <begin position="489"/>
        <end position="514"/>
    </location>
</feature>
<protein>
    <submittedName>
        <fullName evidence="7">FtsW/RodA/SpoVE family cell cycle protein</fullName>
    </submittedName>
</protein>
<evidence type="ECO:0000256" key="4">
    <source>
        <dbReference type="ARBA" id="ARBA00022989"/>
    </source>
</evidence>
<name>A0A7Y6NRI4_9BURK</name>
<sequence length="822" mass="84755">MNVARAGDALPRAAGASLRRVLPGLMELALVLAALALLLPRFGELAALGAGRDGRFLDNDMAVDGLPAPLLPAVCAAHGALAEPLLHERLCPRGAAADSTAAPASLPPAMAAALGQVARAFAAPLRRADAELVVLGLRQQDDGDWRGSSSARAAIEAALEPYRARYALAGGDLPRPVRCAAAWAESVLGASAVSSGRHDAAARATAVGPAPAQHAPASARADALLLLAGALDGHAAAAVAADASLLARPTPRPTAAPADANRAAEDCSEAPATTLGAAASLMDSARQSLPRARKNAAMRDLLESAGAQWAGAMALGYAAVVASRRRIAPLLGASAALALWTIGAWAARVPWPFAAERAYEPARLEHAFDSAPATWALGLLGVAALGMLVAMGRRGLAPDRLAVPAQTMSTRIGYAGLVVATGVGWLVLLDLSANGHPANRYLALYHQGHLWFGMTLFSVLLFARRGVARALGALLSWAGELSFRVARRVGRAGAGLVLGLLTGAALLAFALGLAHQRQLTSELGRIWLIVGAAWFFFLRGSPLAERLAHGRFGGSFVRYLRPLLFVVAVLLAAMLLTRDMGPLLIAGYAGGAFLAASIAMWWQRRGARLAPALGLAVLLFAGWIGLLTEALFAAGSLDGVAAGRLESVAAPFASNNDQLALVTWFQQAAPPGGFGVGSTPWCGYAPALACSGVPAQIHSDYTFTAIAGLFGSTSAWLAALGCALWLHRLIRHHGRVTRGEPRLVATRAAIASDGQALLSWVALTWVVLTSCQLAVTVAGNVAVLPLTGVTFPFVSFGMTSLSVNLAFLALCLNLDLPGARDG</sequence>
<evidence type="ECO:0000256" key="3">
    <source>
        <dbReference type="ARBA" id="ARBA00022960"/>
    </source>
</evidence>
<reference evidence="7 8" key="1">
    <citation type="submission" date="2020-06" db="EMBL/GenBank/DDBJ databases">
        <title>Schlegella sp. ID0723 isolated from air conditioner.</title>
        <authorList>
            <person name="Kim D.Y."/>
            <person name="Kim D.-U."/>
        </authorList>
    </citation>
    <scope>NUCLEOTIDE SEQUENCE [LARGE SCALE GENOMIC DNA]</scope>
    <source>
        <strain evidence="7 8">ID0723</strain>
    </source>
</reference>
<feature type="transmembrane region" description="Helical" evidence="6">
    <location>
        <begin position="609"/>
        <end position="628"/>
    </location>
</feature>
<evidence type="ECO:0000256" key="2">
    <source>
        <dbReference type="ARBA" id="ARBA00022692"/>
    </source>
</evidence>
<comment type="subcellular location">
    <subcellularLocation>
        <location evidence="1">Membrane</location>
        <topology evidence="1">Multi-pass membrane protein</topology>
    </subcellularLocation>
</comment>
<evidence type="ECO:0000256" key="5">
    <source>
        <dbReference type="ARBA" id="ARBA00023136"/>
    </source>
</evidence>
<gene>
    <name evidence="7" type="ORF">HQN59_19630</name>
</gene>
<dbReference type="GO" id="GO:0016020">
    <property type="term" value="C:membrane"/>
    <property type="evidence" value="ECO:0007669"/>
    <property type="project" value="UniProtKB-SubCell"/>
</dbReference>
<evidence type="ECO:0000256" key="1">
    <source>
        <dbReference type="ARBA" id="ARBA00004141"/>
    </source>
</evidence>
<dbReference type="InterPro" id="IPR001182">
    <property type="entry name" value="FtsW/RodA"/>
</dbReference>
<feature type="transmembrane region" description="Helical" evidence="6">
    <location>
        <begin position="556"/>
        <end position="577"/>
    </location>
</feature>
<keyword evidence="8" id="KW-1185">Reference proteome</keyword>